<name>A0A3M7R392_BRAPC</name>
<sequence>MSNKYPNQLVKNFSVLKRSNKNRYSQHQNQKGFKTGIWKNYKYRKTLQTTPWGSNEKMGGGEKL</sequence>
<organism evidence="1 2">
    <name type="scientific">Brachionus plicatilis</name>
    <name type="common">Marine rotifer</name>
    <name type="synonym">Brachionus muelleri</name>
    <dbReference type="NCBI Taxonomy" id="10195"/>
    <lineage>
        <taxon>Eukaryota</taxon>
        <taxon>Metazoa</taxon>
        <taxon>Spiralia</taxon>
        <taxon>Gnathifera</taxon>
        <taxon>Rotifera</taxon>
        <taxon>Eurotatoria</taxon>
        <taxon>Monogononta</taxon>
        <taxon>Pseudotrocha</taxon>
        <taxon>Ploima</taxon>
        <taxon>Brachionidae</taxon>
        <taxon>Brachionus</taxon>
    </lineage>
</organism>
<comment type="caution">
    <text evidence="1">The sequence shown here is derived from an EMBL/GenBank/DDBJ whole genome shotgun (WGS) entry which is preliminary data.</text>
</comment>
<gene>
    <name evidence="1" type="ORF">BpHYR1_053492</name>
</gene>
<accession>A0A3M7R392</accession>
<reference evidence="1 2" key="1">
    <citation type="journal article" date="2018" name="Sci. Rep.">
        <title>Genomic signatures of local adaptation to the degree of environmental predictability in rotifers.</title>
        <authorList>
            <person name="Franch-Gras L."/>
            <person name="Hahn C."/>
            <person name="Garcia-Roger E.M."/>
            <person name="Carmona M.J."/>
            <person name="Serra M."/>
            <person name="Gomez A."/>
        </authorList>
    </citation>
    <scope>NUCLEOTIDE SEQUENCE [LARGE SCALE GENOMIC DNA]</scope>
    <source>
        <strain evidence="1">HYR1</strain>
    </source>
</reference>
<dbReference type="AlphaFoldDB" id="A0A3M7R392"/>
<proteinExistence type="predicted"/>
<evidence type="ECO:0000313" key="1">
    <source>
        <dbReference type="EMBL" id="RNA18080.1"/>
    </source>
</evidence>
<protein>
    <submittedName>
        <fullName evidence="1">Uncharacterized protein</fullName>
    </submittedName>
</protein>
<evidence type="ECO:0000313" key="2">
    <source>
        <dbReference type="Proteomes" id="UP000276133"/>
    </source>
</evidence>
<keyword evidence="2" id="KW-1185">Reference proteome</keyword>
<dbReference type="EMBL" id="REGN01004310">
    <property type="protein sequence ID" value="RNA18080.1"/>
    <property type="molecule type" value="Genomic_DNA"/>
</dbReference>
<dbReference type="Proteomes" id="UP000276133">
    <property type="component" value="Unassembled WGS sequence"/>
</dbReference>